<dbReference type="PROSITE" id="PS50005">
    <property type="entry name" value="TPR"/>
    <property type="match status" value="1"/>
</dbReference>
<keyword evidence="2" id="KW-0802">TPR repeat</keyword>
<dbReference type="Pfam" id="PF13432">
    <property type="entry name" value="TPR_16"/>
    <property type="match status" value="1"/>
</dbReference>
<dbReference type="Proteomes" id="UP001605036">
    <property type="component" value="Unassembled WGS sequence"/>
</dbReference>
<dbReference type="SUPFAM" id="SSF48452">
    <property type="entry name" value="TPR-like"/>
    <property type="match status" value="1"/>
</dbReference>
<dbReference type="InterPro" id="IPR019734">
    <property type="entry name" value="TPR_rpt"/>
</dbReference>
<comment type="similarity">
    <text evidence="1">Belongs to the MDM20/NAA25 family.</text>
</comment>
<comment type="caution">
    <text evidence="3">The sequence shown here is derived from an EMBL/GenBank/DDBJ whole genome shotgun (WGS) entry which is preliminary data.</text>
</comment>
<gene>
    <name evidence="3" type="ORF">R1flu_002581</name>
</gene>
<feature type="repeat" description="TPR" evidence="2">
    <location>
        <begin position="222"/>
        <end position="255"/>
    </location>
</feature>
<dbReference type="PANTHER" id="PTHR22767">
    <property type="entry name" value="N-TERMINAL ACETYLTRANSFERASE-RELATED"/>
    <property type="match status" value="1"/>
</dbReference>
<name>A0ABD1Y6L6_9MARC</name>
<evidence type="ECO:0000256" key="1">
    <source>
        <dbReference type="ARBA" id="ARBA00006298"/>
    </source>
</evidence>
<dbReference type="InterPro" id="IPR011990">
    <property type="entry name" value="TPR-like_helical_dom_sf"/>
</dbReference>
<evidence type="ECO:0000313" key="3">
    <source>
        <dbReference type="EMBL" id="KAL2622376.1"/>
    </source>
</evidence>
<dbReference type="Pfam" id="PF09797">
    <property type="entry name" value="NatB_MDM20"/>
    <property type="match status" value="1"/>
</dbReference>
<dbReference type="PANTHER" id="PTHR22767:SF3">
    <property type="entry name" value="N-ALPHA-ACETYLTRANSFERASE 25, NATB AUXILIARY SUBUNIT"/>
    <property type="match status" value="1"/>
</dbReference>
<dbReference type="Gene3D" id="1.25.40.1040">
    <property type="match status" value="1"/>
</dbReference>
<evidence type="ECO:0008006" key="5">
    <source>
        <dbReference type="Google" id="ProtNLM"/>
    </source>
</evidence>
<dbReference type="SMART" id="SM00028">
    <property type="entry name" value="TPR"/>
    <property type="match status" value="3"/>
</dbReference>
<evidence type="ECO:0000256" key="2">
    <source>
        <dbReference type="PROSITE-ProRule" id="PRU00339"/>
    </source>
</evidence>
<keyword evidence="4" id="KW-1185">Reference proteome</keyword>
<dbReference type="EMBL" id="JBHFFA010000006">
    <property type="protein sequence ID" value="KAL2622376.1"/>
    <property type="molecule type" value="Genomic_DNA"/>
</dbReference>
<organism evidence="3 4">
    <name type="scientific">Riccia fluitans</name>
    <dbReference type="NCBI Taxonomy" id="41844"/>
    <lineage>
        <taxon>Eukaryota</taxon>
        <taxon>Viridiplantae</taxon>
        <taxon>Streptophyta</taxon>
        <taxon>Embryophyta</taxon>
        <taxon>Marchantiophyta</taxon>
        <taxon>Marchantiopsida</taxon>
        <taxon>Marchantiidae</taxon>
        <taxon>Marchantiales</taxon>
        <taxon>Ricciaceae</taxon>
        <taxon>Riccia</taxon>
    </lineage>
</organism>
<sequence length="1001" mass="113145">MSAAKAAIAERRLRPLRDAIDTRNYKQALKLATALLAKHPDSAYVLALKALVLERTGKPDEAVTLCTQAKETKPVDDLTLSTLQLVYSKLKLPDQATLCYEYACSVMPNNLEMLMALFKCYVREYVYIKQQQTAMKLYRLVGEERFLLWAVCSILMQVGNGGGGNKLIPLAEALLKKRIDSHGLHELEALMLYISVLQREEKYEAALEVISGKLGELFSIQNDKLRLQGELFMRLHRYDEAADVFQEVLKTSSDDWAVFTSYLDASLGRCQQISGGELAVELEEHEVDQRLEKVLKLVSELQACIPVGELRRGLFLAVVEVEKRRLLLKKKFGDENQIREQSAVLADSIRSFFNRFGFLLSFASDVSEHLQYVDGIHRDQLSKDLHEASSQFQNESLVKQLRRKISAFQIDEQLVVKATSTNTDLVLRATKIANLYVESLELSADLDAQESMHGEELLILATNLLVELFRRTQNMGFLVEAILVLEFGLYARRYSSQYKLLLIDLYTLISAVDRAVDWYRTLDVKYILVETISHLILPGLLGSTQWADLQGLLKDGIKFYDNHQSESADLTILAYNHSTYSKVIEFVEFKERLERSHQRLVFRSEAAILSLKEHANSLEEVELALAELDFGRKPLDWGKEENLDVLSYNEDLQSRPWWSPAPDECLLVGPLREAGAERNWHYVNSEEERKRRENRWRNSVKRRCLIPRILSLLLSSVKNRNSSLQSGSDVADELQKLIESYLLTLGLRADAFEAWLKETTSSENLFETCNVKPVDLMTSSLFWTLYQLSCKDSKSVPLLVKTMSYVVEECSKLVYRDLVEGQPELKVLAPGTGLPTISGLISECFAWLSLCLQSWSKQMQPTASKKKKKGSASVEPNSVSVDSHLSTSLESIRSAAVSSLEKLQNVVDDTLLKRSDQLELDGCHALLSNSMSGSPGAVIKVLQLSRGLENATKLAARTAQTQHPWQADNLLRNMILSQHDALSGVKNLCTLRLNSLESLKF</sequence>
<proteinExistence type="inferred from homology"/>
<accession>A0ABD1Y6L6</accession>
<dbReference type="InterPro" id="IPR019183">
    <property type="entry name" value="NAA25_NatB_aux_su"/>
</dbReference>
<reference evidence="3 4" key="1">
    <citation type="submission" date="2024-09" db="EMBL/GenBank/DDBJ databases">
        <title>Chromosome-scale assembly of Riccia fluitans.</title>
        <authorList>
            <person name="Paukszto L."/>
            <person name="Sawicki J."/>
            <person name="Karawczyk K."/>
            <person name="Piernik-Szablinska J."/>
            <person name="Szczecinska M."/>
            <person name="Mazdziarz M."/>
        </authorList>
    </citation>
    <scope>NUCLEOTIDE SEQUENCE [LARGE SCALE GENOMIC DNA]</scope>
    <source>
        <strain evidence="3">Rf_01</strain>
        <tissue evidence="3">Aerial parts of the thallus</tissue>
    </source>
</reference>
<dbReference type="AlphaFoldDB" id="A0ABD1Y6L6"/>
<evidence type="ECO:0000313" key="4">
    <source>
        <dbReference type="Proteomes" id="UP001605036"/>
    </source>
</evidence>
<protein>
    <recommendedName>
        <fullName evidence="5">Phagocyte signaling-impaired protein</fullName>
    </recommendedName>
</protein>